<evidence type="ECO:0000256" key="4">
    <source>
        <dbReference type="ARBA" id="ARBA00022832"/>
    </source>
</evidence>
<dbReference type="InterPro" id="IPR029069">
    <property type="entry name" value="HotDog_dom_sf"/>
</dbReference>
<dbReference type="PANTHER" id="PTHR31727">
    <property type="entry name" value="OLEOYL-ACYL CARRIER PROTEIN THIOESTERASE 1, CHLOROPLASTIC"/>
    <property type="match status" value="1"/>
</dbReference>
<dbReference type="Pfam" id="PF01643">
    <property type="entry name" value="Acyl-ACP_TE"/>
    <property type="match status" value="1"/>
</dbReference>
<dbReference type="SUPFAM" id="SSF54637">
    <property type="entry name" value="Thioesterase/thiol ester dehydrase-isomerase"/>
    <property type="match status" value="2"/>
</dbReference>
<gene>
    <name evidence="10" type="ORF">H9808_09155</name>
</gene>
<keyword evidence="4" id="KW-0276">Fatty acid metabolism</keyword>
<keyword evidence="3" id="KW-0378">Hydrolase</keyword>
<evidence type="ECO:0000259" key="9">
    <source>
        <dbReference type="Pfam" id="PF20791"/>
    </source>
</evidence>
<keyword evidence="6" id="KW-0443">Lipid metabolism</keyword>
<sequence length="251" mass="29435">MQPHIYEKKIKIPHYLGDRYRRITLPHLMSVLIEISGEQTEEIGALSVRELGLSWVIIQYDFDIHRMPKTTETIRVRTYAREYNRIFTYREFEVYDENDNLIVYVMTVFALIDTNRKLSKISPKIVEGYGSTENRRIKRMPKPEVPKNLEKAEHRRIQVGYFDIDTNFHANNAMYFIWTLEALGDDFLSTHEPVHGNIVFEKEVHIGEAVDSYSELATNDEGQLISRHQIQANDVIKCTGTFTWKETGAEY</sequence>
<comment type="caution">
    <text evidence="10">The sequence shown here is derived from an EMBL/GenBank/DDBJ whole genome shotgun (WGS) entry which is preliminary data.</text>
</comment>
<organism evidence="10 11">
    <name type="scientific">Candidatus Atopostipes pullistercoris</name>
    <dbReference type="NCBI Taxonomy" id="2838467"/>
    <lineage>
        <taxon>Bacteria</taxon>
        <taxon>Bacillati</taxon>
        <taxon>Bacillota</taxon>
        <taxon>Bacilli</taxon>
        <taxon>Lactobacillales</taxon>
        <taxon>Carnobacteriaceae</taxon>
        <taxon>Atopostipes</taxon>
    </lineage>
</organism>
<dbReference type="Pfam" id="PF20791">
    <property type="entry name" value="Acyl-ACP_TE_C"/>
    <property type="match status" value="1"/>
</dbReference>
<dbReference type="GO" id="GO:0000036">
    <property type="term" value="F:acyl carrier activity"/>
    <property type="evidence" value="ECO:0007669"/>
    <property type="project" value="TreeGrafter"/>
</dbReference>
<dbReference type="InterPro" id="IPR002864">
    <property type="entry name" value="Acyl-ACP_thioesterase_NHD"/>
</dbReference>
<evidence type="ECO:0000256" key="1">
    <source>
        <dbReference type="ARBA" id="ARBA00006500"/>
    </source>
</evidence>
<dbReference type="InterPro" id="IPR045023">
    <property type="entry name" value="FATA/B"/>
</dbReference>
<accession>A0A9D2G3U4</accession>
<comment type="similarity">
    <text evidence="1">Belongs to the acyl-ACP thioesterase family.</text>
</comment>
<keyword evidence="5" id="KW-0809">Transit peptide</keyword>
<dbReference type="Gene3D" id="3.10.129.10">
    <property type="entry name" value="Hotdog Thioesterase"/>
    <property type="match status" value="1"/>
</dbReference>
<feature type="domain" description="Acyl-ACP thioesterase N-terminal hotdog" evidence="8">
    <location>
        <begin position="5"/>
        <end position="129"/>
    </location>
</feature>
<keyword evidence="2" id="KW-0444">Lipid biosynthesis</keyword>
<keyword evidence="7" id="KW-0275">Fatty acid biosynthesis</keyword>
<reference evidence="10" key="1">
    <citation type="journal article" date="2021" name="PeerJ">
        <title>Extensive microbial diversity within the chicken gut microbiome revealed by metagenomics and culture.</title>
        <authorList>
            <person name="Gilroy R."/>
            <person name="Ravi A."/>
            <person name="Getino M."/>
            <person name="Pursley I."/>
            <person name="Horton D.L."/>
            <person name="Alikhan N.F."/>
            <person name="Baker D."/>
            <person name="Gharbi K."/>
            <person name="Hall N."/>
            <person name="Watson M."/>
            <person name="Adriaenssens E.M."/>
            <person name="Foster-Nyarko E."/>
            <person name="Jarju S."/>
            <person name="Secka A."/>
            <person name="Antonio M."/>
            <person name="Oren A."/>
            <person name="Chaudhuri R.R."/>
            <person name="La Ragione R."/>
            <person name="Hildebrand F."/>
            <person name="Pallen M.J."/>
        </authorList>
    </citation>
    <scope>NUCLEOTIDE SEQUENCE</scope>
    <source>
        <strain evidence="10">CHK169-4300</strain>
    </source>
</reference>
<dbReference type="CDD" id="cd00586">
    <property type="entry name" value="4HBT"/>
    <property type="match status" value="1"/>
</dbReference>
<name>A0A9D2G3U4_9LACT</name>
<dbReference type="AlphaFoldDB" id="A0A9D2G3U4"/>
<dbReference type="InterPro" id="IPR049427">
    <property type="entry name" value="Acyl-ACP_TE_C"/>
</dbReference>
<evidence type="ECO:0000313" key="11">
    <source>
        <dbReference type="Proteomes" id="UP000824106"/>
    </source>
</evidence>
<protein>
    <submittedName>
        <fullName evidence="10">Acyl-[acyl-carrier-protein] thioesterase</fullName>
    </submittedName>
</protein>
<evidence type="ECO:0000259" key="8">
    <source>
        <dbReference type="Pfam" id="PF01643"/>
    </source>
</evidence>
<feature type="domain" description="Acyl-ACP thioesterase-like C-terminal" evidence="9">
    <location>
        <begin position="148"/>
        <end position="245"/>
    </location>
</feature>
<dbReference type="EMBL" id="DXAZ01000157">
    <property type="protein sequence ID" value="HIZ71912.1"/>
    <property type="molecule type" value="Genomic_DNA"/>
</dbReference>
<evidence type="ECO:0000256" key="3">
    <source>
        <dbReference type="ARBA" id="ARBA00022801"/>
    </source>
</evidence>
<proteinExistence type="inferred from homology"/>
<evidence type="ECO:0000256" key="2">
    <source>
        <dbReference type="ARBA" id="ARBA00022516"/>
    </source>
</evidence>
<dbReference type="Proteomes" id="UP000824106">
    <property type="component" value="Unassembled WGS sequence"/>
</dbReference>
<evidence type="ECO:0000313" key="10">
    <source>
        <dbReference type="EMBL" id="HIZ71912.1"/>
    </source>
</evidence>
<dbReference type="GO" id="GO:0016297">
    <property type="term" value="F:fatty acyl-[ACP] hydrolase activity"/>
    <property type="evidence" value="ECO:0007669"/>
    <property type="project" value="InterPro"/>
</dbReference>
<reference evidence="10" key="2">
    <citation type="submission" date="2021-04" db="EMBL/GenBank/DDBJ databases">
        <authorList>
            <person name="Gilroy R."/>
        </authorList>
    </citation>
    <scope>NUCLEOTIDE SEQUENCE</scope>
    <source>
        <strain evidence="10">CHK169-4300</strain>
    </source>
</reference>
<evidence type="ECO:0000256" key="5">
    <source>
        <dbReference type="ARBA" id="ARBA00022946"/>
    </source>
</evidence>
<evidence type="ECO:0000256" key="6">
    <source>
        <dbReference type="ARBA" id="ARBA00023098"/>
    </source>
</evidence>
<dbReference type="PANTHER" id="PTHR31727:SF6">
    <property type="entry name" value="OLEOYL-ACYL CARRIER PROTEIN THIOESTERASE 1, CHLOROPLASTIC"/>
    <property type="match status" value="1"/>
</dbReference>
<evidence type="ECO:0000256" key="7">
    <source>
        <dbReference type="ARBA" id="ARBA00023160"/>
    </source>
</evidence>